<evidence type="ECO:0000256" key="2">
    <source>
        <dbReference type="SAM" id="Phobius"/>
    </source>
</evidence>
<evidence type="ECO:0000256" key="1">
    <source>
        <dbReference type="SAM" id="MobiDB-lite"/>
    </source>
</evidence>
<protein>
    <submittedName>
        <fullName evidence="3">Uncharacterized protein</fullName>
    </submittedName>
</protein>
<keyword evidence="2" id="KW-0812">Transmembrane</keyword>
<proteinExistence type="predicted"/>
<organism evidence="3 4">
    <name type="scientific">Triticum urartu</name>
    <name type="common">Red wild einkorn</name>
    <name type="synonym">Crithodium urartu</name>
    <dbReference type="NCBI Taxonomy" id="4572"/>
    <lineage>
        <taxon>Eukaryota</taxon>
        <taxon>Viridiplantae</taxon>
        <taxon>Streptophyta</taxon>
        <taxon>Embryophyta</taxon>
        <taxon>Tracheophyta</taxon>
        <taxon>Spermatophyta</taxon>
        <taxon>Magnoliopsida</taxon>
        <taxon>Liliopsida</taxon>
        <taxon>Poales</taxon>
        <taxon>Poaceae</taxon>
        <taxon>BOP clade</taxon>
        <taxon>Pooideae</taxon>
        <taxon>Triticodae</taxon>
        <taxon>Triticeae</taxon>
        <taxon>Triticinae</taxon>
        <taxon>Triticum</taxon>
    </lineage>
</organism>
<reference evidence="3" key="3">
    <citation type="submission" date="2022-06" db="UniProtKB">
        <authorList>
            <consortium name="EnsemblPlants"/>
        </authorList>
    </citation>
    <scope>IDENTIFICATION</scope>
</reference>
<keyword evidence="2" id="KW-1133">Transmembrane helix</keyword>
<evidence type="ECO:0000313" key="4">
    <source>
        <dbReference type="Proteomes" id="UP000015106"/>
    </source>
</evidence>
<dbReference type="Gramene" id="TuG1812G0200002607.01.T01">
    <property type="protein sequence ID" value="TuG1812G0200002607.01.T01.cds359117"/>
    <property type="gene ID" value="TuG1812G0200002607.01"/>
</dbReference>
<dbReference type="EnsemblPlants" id="TuG1812G0200002607.01.T01">
    <property type="protein sequence ID" value="TuG1812G0200002607.01.T01.cds359117"/>
    <property type="gene ID" value="TuG1812G0200002607.01"/>
</dbReference>
<accession>A0A8R7TGR0</accession>
<dbReference type="AlphaFoldDB" id="A0A8R7TGR0"/>
<keyword evidence="2" id="KW-0472">Membrane</keyword>
<name>A0A8R7TGR0_TRIUA</name>
<reference evidence="4" key="1">
    <citation type="journal article" date="2013" name="Nature">
        <title>Draft genome of the wheat A-genome progenitor Triticum urartu.</title>
        <authorList>
            <person name="Ling H.Q."/>
            <person name="Zhao S."/>
            <person name="Liu D."/>
            <person name="Wang J."/>
            <person name="Sun H."/>
            <person name="Zhang C."/>
            <person name="Fan H."/>
            <person name="Li D."/>
            <person name="Dong L."/>
            <person name="Tao Y."/>
            <person name="Gao C."/>
            <person name="Wu H."/>
            <person name="Li Y."/>
            <person name="Cui Y."/>
            <person name="Guo X."/>
            <person name="Zheng S."/>
            <person name="Wang B."/>
            <person name="Yu K."/>
            <person name="Liang Q."/>
            <person name="Yang W."/>
            <person name="Lou X."/>
            <person name="Chen J."/>
            <person name="Feng M."/>
            <person name="Jian J."/>
            <person name="Zhang X."/>
            <person name="Luo G."/>
            <person name="Jiang Y."/>
            <person name="Liu J."/>
            <person name="Wang Z."/>
            <person name="Sha Y."/>
            <person name="Zhang B."/>
            <person name="Wu H."/>
            <person name="Tang D."/>
            <person name="Shen Q."/>
            <person name="Xue P."/>
            <person name="Zou S."/>
            <person name="Wang X."/>
            <person name="Liu X."/>
            <person name="Wang F."/>
            <person name="Yang Y."/>
            <person name="An X."/>
            <person name="Dong Z."/>
            <person name="Zhang K."/>
            <person name="Zhang X."/>
            <person name="Luo M.C."/>
            <person name="Dvorak J."/>
            <person name="Tong Y."/>
            <person name="Wang J."/>
            <person name="Yang H."/>
            <person name="Li Z."/>
            <person name="Wang D."/>
            <person name="Zhang A."/>
            <person name="Wang J."/>
        </authorList>
    </citation>
    <scope>NUCLEOTIDE SEQUENCE</scope>
    <source>
        <strain evidence="4">cv. G1812</strain>
    </source>
</reference>
<dbReference type="Proteomes" id="UP000015106">
    <property type="component" value="Chromosome 2"/>
</dbReference>
<feature type="transmembrane region" description="Helical" evidence="2">
    <location>
        <begin position="25"/>
        <end position="45"/>
    </location>
</feature>
<feature type="region of interest" description="Disordered" evidence="1">
    <location>
        <begin position="1"/>
        <end position="20"/>
    </location>
</feature>
<reference evidence="3" key="2">
    <citation type="submission" date="2018-03" db="EMBL/GenBank/DDBJ databases">
        <title>The Triticum urartu genome reveals the dynamic nature of wheat genome evolution.</title>
        <authorList>
            <person name="Ling H."/>
            <person name="Ma B."/>
            <person name="Shi X."/>
            <person name="Liu H."/>
            <person name="Dong L."/>
            <person name="Sun H."/>
            <person name="Cao Y."/>
            <person name="Gao Q."/>
            <person name="Zheng S."/>
            <person name="Li Y."/>
            <person name="Yu Y."/>
            <person name="Du H."/>
            <person name="Qi M."/>
            <person name="Li Y."/>
            <person name="Yu H."/>
            <person name="Cui Y."/>
            <person name="Wang N."/>
            <person name="Chen C."/>
            <person name="Wu H."/>
            <person name="Zhao Y."/>
            <person name="Zhang J."/>
            <person name="Li Y."/>
            <person name="Zhou W."/>
            <person name="Zhang B."/>
            <person name="Hu W."/>
            <person name="Eijk M."/>
            <person name="Tang J."/>
            <person name="Witsenboer H."/>
            <person name="Zhao S."/>
            <person name="Li Z."/>
            <person name="Zhang A."/>
            <person name="Wang D."/>
            <person name="Liang C."/>
        </authorList>
    </citation>
    <scope>NUCLEOTIDE SEQUENCE [LARGE SCALE GENOMIC DNA]</scope>
    <source>
        <strain evidence="3">cv. G1812</strain>
    </source>
</reference>
<evidence type="ECO:0000313" key="3">
    <source>
        <dbReference type="EnsemblPlants" id="TuG1812G0200002607.01.T01.cds359117"/>
    </source>
</evidence>
<keyword evidence="4" id="KW-1185">Reference proteome</keyword>
<sequence>MASSSSDHGNHEHVNGSPGPEVRNLTHILLDLFSMFLSFLSNWLLTFS</sequence>